<name>A0A074IUK1_STRSL</name>
<evidence type="ECO:0000256" key="1">
    <source>
        <dbReference type="ARBA" id="ARBA00004496"/>
    </source>
</evidence>
<dbReference type="InterPro" id="IPR050090">
    <property type="entry name" value="Tyrosine_recombinase_XerCD"/>
</dbReference>
<feature type="domain" description="Core-binding (CB)" evidence="11">
    <location>
        <begin position="16"/>
        <end position="123"/>
    </location>
</feature>
<evidence type="ECO:0000256" key="5">
    <source>
        <dbReference type="ARBA" id="ARBA00022908"/>
    </source>
</evidence>
<dbReference type="RefSeq" id="WP_037601680.1">
    <property type="nucleotide sequence ID" value="NZ_JJMS01000003.1"/>
</dbReference>
<evidence type="ECO:0000259" key="10">
    <source>
        <dbReference type="PROSITE" id="PS51898"/>
    </source>
</evidence>
<dbReference type="InterPro" id="IPR010998">
    <property type="entry name" value="Integrase_recombinase_N"/>
</dbReference>
<evidence type="ECO:0000256" key="7">
    <source>
        <dbReference type="ARBA" id="ARBA00023172"/>
    </source>
</evidence>
<evidence type="ECO:0000259" key="11">
    <source>
        <dbReference type="PROSITE" id="PS51900"/>
    </source>
</evidence>
<dbReference type="InterPro" id="IPR044068">
    <property type="entry name" value="CB"/>
</dbReference>
<organism evidence="12 13">
    <name type="scientific">Streptococcus salivarius</name>
    <dbReference type="NCBI Taxonomy" id="1304"/>
    <lineage>
        <taxon>Bacteria</taxon>
        <taxon>Bacillati</taxon>
        <taxon>Bacillota</taxon>
        <taxon>Bacilli</taxon>
        <taxon>Lactobacillales</taxon>
        <taxon>Streptococcaceae</taxon>
        <taxon>Streptococcus</taxon>
    </lineage>
</organism>
<dbReference type="GO" id="GO:0005737">
    <property type="term" value="C:cytoplasm"/>
    <property type="evidence" value="ECO:0007669"/>
    <property type="project" value="UniProtKB-SubCell"/>
</dbReference>
<evidence type="ECO:0000313" key="12">
    <source>
        <dbReference type="EMBL" id="KEO45408.1"/>
    </source>
</evidence>
<evidence type="ECO:0000256" key="9">
    <source>
        <dbReference type="PROSITE-ProRule" id="PRU01248"/>
    </source>
</evidence>
<dbReference type="PANTHER" id="PTHR30349">
    <property type="entry name" value="PHAGE INTEGRASE-RELATED"/>
    <property type="match status" value="1"/>
</dbReference>
<proteinExistence type="predicted"/>
<keyword evidence="8" id="KW-0131">Cell cycle</keyword>
<feature type="domain" description="Tyr recombinase" evidence="10">
    <location>
        <begin position="170"/>
        <end position="355"/>
    </location>
</feature>
<keyword evidence="2" id="KW-0963">Cytoplasm</keyword>
<evidence type="ECO:0000256" key="2">
    <source>
        <dbReference type="ARBA" id="ARBA00022490"/>
    </source>
</evidence>
<keyword evidence="3" id="KW-0132">Cell division</keyword>
<dbReference type="Pfam" id="PF00589">
    <property type="entry name" value="Phage_integrase"/>
    <property type="match status" value="1"/>
</dbReference>
<protein>
    <submittedName>
        <fullName evidence="12">Site-specific tyrosine recombinase XerS</fullName>
    </submittedName>
</protein>
<dbReference type="PANTHER" id="PTHR30349:SF77">
    <property type="entry name" value="TYROSINE RECOMBINASE XERC"/>
    <property type="match status" value="1"/>
</dbReference>
<reference evidence="12 13" key="1">
    <citation type="submission" date="2014-04" db="EMBL/GenBank/DDBJ databases">
        <title>Variable characteristics of bacteriocin-producing Streptococcus salivarius strains isolated from Malaysian subjects.</title>
        <authorList>
            <person name="Philip K."/>
            <person name="Barbour A."/>
        </authorList>
    </citation>
    <scope>NUCLEOTIDE SEQUENCE [LARGE SCALE GENOMIC DNA]</scope>
    <source>
        <strain evidence="12 13">NU10</strain>
    </source>
</reference>
<dbReference type="InterPro" id="IPR011010">
    <property type="entry name" value="DNA_brk_join_enz"/>
</dbReference>
<dbReference type="PROSITE" id="PS51900">
    <property type="entry name" value="CB"/>
    <property type="match status" value="1"/>
</dbReference>
<keyword evidence="7" id="KW-0233">DNA recombination</keyword>
<dbReference type="AlphaFoldDB" id="A0A074IUK1"/>
<evidence type="ECO:0000256" key="6">
    <source>
        <dbReference type="ARBA" id="ARBA00023125"/>
    </source>
</evidence>
<evidence type="ECO:0000256" key="8">
    <source>
        <dbReference type="ARBA" id="ARBA00023306"/>
    </source>
</evidence>
<sequence length="357" mass="41439">MKQETLMKNINELLEIMPWYVKEYYQAKLVIPYSYKTLYEYLKEYRRFFEWLISDHEKSGETVRYADYDTIADVHIDELAHLPKSVIEAYFVYLRENTERRSISEVSIIRTKDALSSLFKYLTQETEDDEGEPYFYRNVMVKVKIKKPKDTLASRADNMKEKLFLNDTQAFLDYIDNEHEKKISKRAQVSFVKNKERDLAVIALLLSTGVRLSELVNLDMQDVNLATRTITVIRKGGKKDVVNIAPFGIPYIERYLEIRKGRYTASDSDKAFFLTTQNKVPARLGTRSVELLVKKLSTAYGKPTTPHKLRHTLATRLYEQTKDSLLVSQQLGHKGTAMVEVYAHVAAETTKEALSDL</sequence>
<dbReference type="GO" id="GO:0003677">
    <property type="term" value="F:DNA binding"/>
    <property type="evidence" value="ECO:0007669"/>
    <property type="project" value="UniProtKB-UniRule"/>
</dbReference>
<keyword evidence="5" id="KW-0229">DNA integration</keyword>
<dbReference type="Proteomes" id="UP000027855">
    <property type="component" value="Unassembled WGS sequence"/>
</dbReference>
<dbReference type="Gene3D" id="1.10.443.10">
    <property type="entry name" value="Intergrase catalytic core"/>
    <property type="match status" value="1"/>
</dbReference>
<evidence type="ECO:0000256" key="4">
    <source>
        <dbReference type="ARBA" id="ARBA00022829"/>
    </source>
</evidence>
<dbReference type="InterPro" id="IPR013762">
    <property type="entry name" value="Integrase-like_cat_sf"/>
</dbReference>
<dbReference type="GO" id="GO:0006310">
    <property type="term" value="P:DNA recombination"/>
    <property type="evidence" value="ECO:0007669"/>
    <property type="project" value="UniProtKB-KW"/>
</dbReference>
<keyword evidence="6 9" id="KW-0238">DNA-binding</keyword>
<dbReference type="GO" id="GO:0051301">
    <property type="term" value="P:cell division"/>
    <property type="evidence" value="ECO:0007669"/>
    <property type="project" value="UniProtKB-KW"/>
</dbReference>
<accession>A0A074IUK1</accession>
<keyword evidence="4" id="KW-0159">Chromosome partition</keyword>
<dbReference type="InterPro" id="IPR002104">
    <property type="entry name" value="Integrase_catalytic"/>
</dbReference>
<comment type="subcellular location">
    <subcellularLocation>
        <location evidence="1">Cytoplasm</location>
    </subcellularLocation>
</comment>
<dbReference type="GO" id="GO:0015074">
    <property type="term" value="P:DNA integration"/>
    <property type="evidence" value="ECO:0007669"/>
    <property type="project" value="UniProtKB-KW"/>
</dbReference>
<dbReference type="NCBIfam" id="NF003462">
    <property type="entry name" value="PRK05084.1"/>
    <property type="match status" value="1"/>
</dbReference>
<evidence type="ECO:0000256" key="3">
    <source>
        <dbReference type="ARBA" id="ARBA00022618"/>
    </source>
</evidence>
<evidence type="ECO:0000313" key="13">
    <source>
        <dbReference type="Proteomes" id="UP000027855"/>
    </source>
</evidence>
<dbReference type="EMBL" id="JJMT01000011">
    <property type="protein sequence ID" value="KEO45408.1"/>
    <property type="molecule type" value="Genomic_DNA"/>
</dbReference>
<dbReference type="GO" id="GO:0007059">
    <property type="term" value="P:chromosome segregation"/>
    <property type="evidence" value="ECO:0007669"/>
    <property type="project" value="UniProtKB-KW"/>
</dbReference>
<gene>
    <name evidence="12" type="primary">xerS</name>
    <name evidence="12" type="ORF">DL07_01670</name>
</gene>
<dbReference type="Gene3D" id="1.10.150.130">
    <property type="match status" value="1"/>
</dbReference>
<dbReference type="PROSITE" id="PS51898">
    <property type="entry name" value="TYR_RECOMBINASE"/>
    <property type="match status" value="1"/>
</dbReference>
<dbReference type="SUPFAM" id="SSF56349">
    <property type="entry name" value="DNA breaking-rejoining enzymes"/>
    <property type="match status" value="1"/>
</dbReference>
<comment type="caution">
    <text evidence="12">The sequence shown here is derived from an EMBL/GenBank/DDBJ whole genome shotgun (WGS) entry which is preliminary data.</text>
</comment>